<protein>
    <submittedName>
        <fullName evidence="2">Uncharacterized protein</fullName>
    </submittedName>
</protein>
<gene>
    <name evidence="2" type="ordered locus">Oter_4572</name>
</gene>
<feature type="region of interest" description="Disordered" evidence="1">
    <location>
        <begin position="42"/>
        <end position="74"/>
    </location>
</feature>
<evidence type="ECO:0000256" key="1">
    <source>
        <dbReference type="SAM" id="MobiDB-lite"/>
    </source>
</evidence>
<dbReference type="HOGENOM" id="CLU_2130902_0_0_0"/>
<reference evidence="2 3" key="1">
    <citation type="journal article" date="2011" name="J. Bacteriol.">
        <title>Genome sequence of the verrucomicrobium Opitutus terrae PB90-1, an abundant inhabitant of rice paddy soil ecosystems.</title>
        <authorList>
            <person name="van Passel M.W."/>
            <person name="Kant R."/>
            <person name="Palva A."/>
            <person name="Copeland A."/>
            <person name="Lucas S."/>
            <person name="Lapidus A."/>
            <person name="Glavina del Rio T."/>
            <person name="Pitluck S."/>
            <person name="Goltsman E."/>
            <person name="Clum A."/>
            <person name="Sun H."/>
            <person name="Schmutz J."/>
            <person name="Larimer F.W."/>
            <person name="Land M.L."/>
            <person name="Hauser L."/>
            <person name="Kyrpides N."/>
            <person name="Mikhailova N."/>
            <person name="Richardson P.P."/>
            <person name="Janssen P.H."/>
            <person name="de Vos W.M."/>
            <person name="Smidt H."/>
        </authorList>
    </citation>
    <scope>NUCLEOTIDE SEQUENCE [LARGE SCALE GENOMIC DNA]</scope>
    <source>
        <strain evidence="3">DSM 11246 / JCM 15787 / PB90-1</strain>
    </source>
</reference>
<evidence type="ECO:0000313" key="3">
    <source>
        <dbReference type="Proteomes" id="UP000007013"/>
    </source>
</evidence>
<accession>B1ZQU5</accession>
<feature type="region of interest" description="Disordered" evidence="1">
    <location>
        <begin position="1"/>
        <end position="29"/>
    </location>
</feature>
<dbReference type="Proteomes" id="UP000007013">
    <property type="component" value="Chromosome"/>
</dbReference>
<proteinExistence type="predicted"/>
<feature type="compositionally biased region" description="Basic and acidic residues" evidence="1">
    <location>
        <begin position="64"/>
        <end position="74"/>
    </location>
</feature>
<name>B1ZQU5_OPITP</name>
<dbReference type="KEGG" id="ote:Oter_4572"/>
<dbReference type="EMBL" id="CP001032">
    <property type="protein sequence ID" value="ACB77843.1"/>
    <property type="molecule type" value="Genomic_DNA"/>
</dbReference>
<sequence length="113" mass="12759">MRVEEAPANEPTDSEPVDVSPNANPEDTNVWPDAAAEEAFLAEAKSRGEPVVRATRTDDDEEEKPAKHPPKLEELVEQIPAETRELMEDLFRARFVAVRRVKRADLKPEEQGR</sequence>
<keyword evidence="3" id="KW-1185">Reference proteome</keyword>
<dbReference type="AlphaFoldDB" id="B1ZQU5"/>
<evidence type="ECO:0000313" key="2">
    <source>
        <dbReference type="EMBL" id="ACB77843.1"/>
    </source>
</evidence>
<organism evidence="2 3">
    <name type="scientific">Opitutus terrae (strain DSM 11246 / JCM 15787 / PB90-1)</name>
    <dbReference type="NCBI Taxonomy" id="452637"/>
    <lineage>
        <taxon>Bacteria</taxon>
        <taxon>Pseudomonadati</taxon>
        <taxon>Verrucomicrobiota</taxon>
        <taxon>Opitutia</taxon>
        <taxon>Opitutales</taxon>
        <taxon>Opitutaceae</taxon>
        <taxon>Opitutus</taxon>
    </lineage>
</organism>